<dbReference type="KEGG" id="gaw:V144x_40500"/>
<organism evidence="2 3">
    <name type="scientific">Gimesia aquarii</name>
    <dbReference type="NCBI Taxonomy" id="2527964"/>
    <lineage>
        <taxon>Bacteria</taxon>
        <taxon>Pseudomonadati</taxon>
        <taxon>Planctomycetota</taxon>
        <taxon>Planctomycetia</taxon>
        <taxon>Planctomycetales</taxon>
        <taxon>Planctomycetaceae</taxon>
        <taxon>Gimesia</taxon>
    </lineage>
</organism>
<dbReference type="Proteomes" id="UP000318704">
    <property type="component" value="Chromosome"/>
</dbReference>
<gene>
    <name evidence="2" type="ORF">V144x_40500</name>
</gene>
<sequence>MKSPRAPRIDDRRQSEFLAELRRRAQAWVPDWGLEGGEQDFGIALLEVAARFDSEVTQRLDQAGDKMLRGFLDWLGIQRKAAQAARVPVVFKTATGTQDLVLATAPITLQADVDGTPVVFETETQLNVVPGLLDVVVGVDVEKDAFYLPAPGLTEVEPLSSMSTQWKLKSFAAANQNKLQLETDSGLTEGMIIAAGKNEYRVIEVENGIATVEPDLQDDLNKSEIVRQVKTFQPFDGYARNRQEHVLYLGHRELLNIDSAVTIEVRGAGALSNGFEWEYWGKSKEDEETKWQPIEVKPEDQKAGMTVLTKGKGTIEPFKIGHTESRWIRARTKKVEGSKPKLQVEELTLKINSISTGFPDSGEDDLPDKQAFANNTPLVHDNVFYPLGRDPKLFDAFYIGCEEAFSKKKADVQVCMQLAATNFPAGLAHLRVEINGEGSEILAGSASDRGLHLFKFNSEQDELEYWTKPKMLRPPSPNSDSDDADRSLVTLDEPRFRVPIWKKGADVFVAIAAGNEVWLWKQDITTPSQSGWRSLGELPESTDEDIITGLVYLETPSHSRLFALCSGKLFKCDPTLKTKIWKELETNETIDANDKLVKLTRIEPIRVEIDNKLSQGSLEQGLIGVADKGLYRIHVADNQDLVKCISLLGNEVSQKHSPVAVFIPKKGQIGGNLIAVAVGEQKNKLLAVKFNGKGSEAEVNLVSSVVGSSIDANFMGESLQVAVSVKKSTSNISELVMWEPFTSDPLRRDLSAVGFTPIGAPSLLTGHVLVPTTQNQIIATKIGFLAKLQSAIILTDQTSSVLNEGDQVAIPTGKMPPYKIEIVGSEEDDTNGRKLFKFNTPSVEGEVFIYPKEHNEYESEIKDENKFEIHENDETTTIGSMLLIKQGEENTLARVTEFDVNNRIATLDKTPVLQENDDDNLKYKTNKIYGEVQFNGRLDDNGYTIYFVGKKPEEDYLQEDFYVRVNSSGWSVLRKILGTSKRTLTIDPEINEARQKRVEVTFQVQSQFAEAKNSKEITLDQNDIITKVGTVLRITTEKSSGIYRVISLNNRIATLNVPIKSFDGLELEDVAYQAVISTLPLLKLDEKLKTSHADLAKRGLTFLGADPQTIKGEVFKVDDTDPDQSELVILERHWEKAPKIIKEENDSLVNYLTVNSINDWTVSLINTDTNPVLSWEYWNGKGWSELDGAEDGTHNLKSNGSLKFKAPDDFESSDWAGKTNFWIRGRLIGGDYGKETVTIQTTKPQKNGKNIETTQVVTRSNEDIRAPSIVKLAVVYSLSTDVQPEFVLAQDSGSVRDQSDANRTKGATVEAFVPLKLSLGRLIDDASQVAAPSDEAQQADSPDHEGGAAKGEHPSEDTTQANPKEDSEQVAKGKAIFIGVEGQLRGDLVNMFMLADQQSNSAFVPLTINALVDNHFIWIAAKDDTRGLSESGLISMSFPVSPTEDELFGLKRKWLQLKPSKYDQMKDWRPKLCGAYLNSVWASARETLTRELLGSSTGEPNLTVTLARPPVLRNTLELRVRENLTEEDRKELLELGTGQVLSNVEDLPGDWVLWRRVVDPLDESAGDRVYALDENTGRIRFGDGLHGLIPPIGRDNILAFRYQRTEPNQPDEIDSPGNQVKARSELNLDSPIPSVEKVIAADDAAGGAPSESDERVMQFGLSRLRHRQRAVTLRDLKEIALQSSPEIVQAHAFQRRSSVQLIVVMRGDQTKPTAAQVRALHRTILASSPISLSAPNALVIEGPALRRFRILLELQIISIDAAGEVAREVKRRLHTYFDSAGGGDEGEGWPVGANPNESDISFALRDTPNLVSIIKAYLVEVFNNNDEKPWPEGLDGTELALLAKDSVRIQFDMVEESK</sequence>
<accession>A0A517VZV9</accession>
<dbReference type="EMBL" id="CP037920">
    <property type="protein sequence ID" value="QDT98543.1"/>
    <property type="molecule type" value="Genomic_DNA"/>
</dbReference>
<feature type="compositionally biased region" description="Basic and acidic residues" evidence="1">
    <location>
        <begin position="1341"/>
        <end position="1356"/>
    </location>
</feature>
<dbReference type="RefSeq" id="WP_144987285.1">
    <property type="nucleotide sequence ID" value="NZ_CP037920.1"/>
</dbReference>
<name>A0A517VZV9_9PLAN</name>
<protein>
    <submittedName>
        <fullName evidence="2">Baseplate J-like protein</fullName>
    </submittedName>
</protein>
<evidence type="ECO:0000313" key="2">
    <source>
        <dbReference type="EMBL" id="QDT98543.1"/>
    </source>
</evidence>
<feature type="region of interest" description="Disordered" evidence="1">
    <location>
        <begin position="1328"/>
        <end position="1369"/>
    </location>
</feature>
<reference evidence="2 3" key="1">
    <citation type="submission" date="2019-03" db="EMBL/GenBank/DDBJ databases">
        <title>Deep-cultivation of Planctomycetes and their phenomic and genomic characterization uncovers novel biology.</title>
        <authorList>
            <person name="Wiegand S."/>
            <person name="Jogler M."/>
            <person name="Boedeker C."/>
            <person name="Pinto D."/>
            <person name="Vollmers J."/>
            <person name="Rivas-Marin E."/>
            <person name="Kohn T."/>
            <person name="Peeters S.H."/>
            <person name="Heuer A."/>
            <person name="Rast P."/>
            <person name="Oberbeckmann S."/>
            <person name="Bunk B."/>
            <person name="Jeske O."/>
            <person name="Meyerdierks A."/>
            <person name="Storesund J.E."/>
            <person name="Kallscheuer N."/>
            <person name="Luecker S."/>
            <person name="Lage O.M."/>
            <person name="Pohl T."/>
            <person name="Merkel B.J."/>
            <person name="Hornburger P."/>
            <person name="Mueller R.-W."/>
            <person name="Bruemmer F."/>
            <person name="Labrenz M."/>
            <person name="Spormann A.M."/>
            <person name="Op den Camp H."/>
            <person name="Overmann J."/>
            <person name="Amann R."/>
            <person name="Jetten M.S.M."/>
            <person name="Mascher T."/>
            <person name="Medema M.H."/>
            <person name="Devos D.P."/>
            <person name="Kaster A.-K."/>
            <person name="Ovreas L."/>
            <person name="Rohde M."/>
            <person name="Galperin M.Y."/>
            <person name="Jogler C."/>
        </authorList>
    </citation>
    <scope>NUCLEOTIDE SEQUENCE [LARGE SCALE GENOMIC DNA]</scope>
    <source>
        <strain evidence="2 3">V144</strain>
    </source>
</reference>
<evidence type="ECO:0000256" key="1">
    <source>
        <dbReference type="SAM" id="MobiDB-lite"/>
    </source>
</evidence>
<proteinExistence type="predicted"/>
<evidence type="ECO:0000313" key="3">
    <source>
        <dbReference type="Proteomes" id="UP000318704"/>
    </source>
</evidence>